<dbReference type="Proteomes" id="UP000029079">
    <property type="component" value="Chromosome"/>
</dbReference>
<sequence length="203" mass="22608">MRRGENEYMENETRQSRQTKGMKPAVKVAIGVGLVLIAIGAGSLVGMMINKGNSVVQKEEKQSAISRVESEKSGPKSTIINSEDNTASSSIESTTSVQNMDGQYVYGEFLELPKQMKWNKTELGAGRDGNGERDLLINKARDEYDLGTFTEEYVTTQGPQQFLAYNIVAERGFITVIHSWGSNYKGDGAKHYWTLKNVYKYNS</sequence>
<feature type="compositionally biased region" description="Basic and acidic residues" evidence="1">
    <location>
        <begin position="58"/>
        <end position="74"/>
    </location>
</feature>
<evidence type="ECO:0000313" key="4">
    <source>
        <dbReference type="Proteomes" id="UP000029079"/>
    </source>
</evidence>
<gene>
    <name evidence="3" type="ORF">WS74_0923</name>
</gene>
<feature type="compositionally biased region" description="Polar residues" evidence="1">
    <location>
        <begin position="75"/>
        <end position="94"/>
    </location>
</feature>
<organism evidence="3 4">
    <name type="scientific">Weissella ceti</name>
    <dbReference type="NCBI Taxonomy" id="759620"/>
    <lineage>
        <taxon>Bacteria</taxon>
        <taxon>Bacillati</taxon>
        <taxon>Bacillota</taxon>
        <taxon>Bacilli</taxon>
        <taxon>Lactobacillales</taxon>
        <taxon>Lactobacillaceae</taxon>
        <taxon>Weissella</taxon>
    </lineage>
</organism>
<dbReference type="AlphaFoldDB" id="A0A075TZT4"/>
<dbReference type="STRING" id="759620.WS105_0920"/>
<feature type="compositionally biased region" description="Basic and acidic residues" evidence="1">
    <location>
        <begin position="1"/>
        <end position="15"/>
    </location>
</feature>
<dbReference type="KEGG" id="wct:WS74_0923"/>
<keyword evidence="4" id="KW-1185">Reference proteome</keyword>
<evidence type="ECO:0000256" key="2">
    <source>
        <dbReference type="SAM" id="Phobius"/>
    </source>
</evidence>
<accession>A0A075TZT4</accession>
<evidence type="ECO:0000256" key="1">
    <source>
        <dbReference type="SAM" id="MobiDB-lite"/>
    </source>
</evidence>
<name>A0A075TZT4_9LACO</name>
<keyword evidence="2" id="KW-1133">Transmembrane helix</keyword>
<dbReference type="KEGG" id="wci:WS105_0920"/>
<evidence type="ECO:0000313" key="3">
    <source>
        <dbReference type="EMBL" id="AIM63175.1"/>
    </source>
</evidence>
<keyword evidence="2" id="KW-0812">Transmembrane</keyword>
<keyword evidence="2" id="KW-0472">Membrane</keyword>
<reference evidence="3 4" key="1">
    <citation type="journal article" date="2014" name="Genome Announc.">
        <title>Complete Genome Sequences of Fish Pathogenic Weissella ceti Strains WS74 and WS105.</title>
        <authorList>
            <person name="Figueiredo H.C."/>
            <person name="Leal C.A."/>
            <person name="Dorella F.A."/>
            <person name="Carvalho A.F."/>
            <person name="Soares S.C."/>
            <person name="Pereira F.L."/>
            <person name="Azevedo V.A."/>
        </authorList>
    </citation>
    <scope>NUCLEOTIDE SEQUENCE [LARGE SCALE GENOMIC DNA]</scope>
    <source>
        <strain evidence="3 4">WS74</strain>
    </source>
</reference>
<dbReference type="KEGG" id="wce:WS08_0857"/>
<reference evidence="4" key="2">
    <citation type="submission" date="2014-08" db="EMBL/GenBank/DDBJ databases">
        <title>Complete genome of Weissella ceti strain WS74 isolated from diseased rainbow trout in Brazil.</title>
        <authorList>
            <person name="Figueiredo H.C.P."/>
            <person name="Leal C.A.G."/>
            <person name="Pereira F.L."/>
            <person name="Soares S.C."/>
            <person name="Dorella F.A."/>
            <person name="Carvalho A.F."/>
            <person name="Azevedo V.A.C."/>
        </authorList>
    </citation>
    <scope>NUCLEOTIDE SEQUENCE [LARGE SCALE GENOMIC DNA]</scope>
    <source>
        <strain evidence="4">WS74</strain>
    </source>
</reference>
<feature type="region of interest" description="Disordered" evidence="1">
    <location>
        <begin position="1"/>
        <end position="21"/>
    </location>
</feature>
<feature type="transmembrane region" description="Helical" evidence="2">
    <location>
        <begin position="25"/>
        <end position="49"/>
    </location>
</feature>
<dbReference type="EMBL" id="CP009223">
    <property type="protein sequence ID" value="AIM63175.1"/>
    <property type="molecule type" value="Genomic_DNA"/>
</dbReference>
<dbReference type="PATRIC" id="fig|759620.7.peg.884"/>
<proteinExistence type="predicted"/>
<protein>
    <submittedName>
        <fullName evidence="3">Uncharacterized protein</fullName>
    </submittedName>
</protein>
<feature type="region of interest" description="Disordered" evidence="1">
    <location>
        <begin position="58"/>
        <end position="94"/>
    </location>
</feature>